<accession>A0A4U5LU94</accession>
<dbReference type="AlphaFoldDB" id="A0A4U5LU94"/>
<dbReference type="EMBL" id="AZBU02000012">
    <property type="protein sequence ID" value="TKR59670.1"/>
    <property type="molecule type" value="Genomic_DNA"/>
</dbReference>
<proteinExistence type="predicted"/>
<reference evidence="2 3" key="1">
    <citation type="journal article" date="2015" name="Genome Biol.">
        <title>Comparative genomics of Steinernema reveals deeply conserved gene regulatory networks.</title>
        <authorList>
            <person name="Dillman A.R."/>
            <person name="Macchietto M."/>
            <person name="Porter C.F."/>
            <person name="Rogers A."/>
            <person name="Williams B."/>
            <person name="Antoshechkin I."/>
            <person name="Lee M.M."/>
            <person name="Goodwin Z."/>
            <person name="Lu X."/>
            <person name="Lewis E.E."/>
            <person name="Goodrich-Blair H."/>
            <person name="Stock S.P."/>
            <person name="Adams B.J."/>
            <person name="Sternberg P.W."/>
            <person name="Mortazavi A."/>
        </authorList>
    </citation>
    <scope>NUCLEOTIDE SEQUENCE [LARGE SCALE GENOMIC DNA]</scope>
    <source>
        <strain evidence="2 3">ALL</strain>
    </source>
</reference>
<evidence type="ECO:0000313" key="2">
    <source>
        <dbReference type="EMBL" id="TKR59670.1"/>
    </source>
</evidence>
<evidence type="ECO:0000256" key="1">
    <source>
        <dbReference type="SAM" id="Phobius"/>
    </source>
</evidence>
<keyword evidence="1" id="KW-0812">Transmembrane</keyword>
<feature type="transmembrane region" description="Helical" evidence="1">
    <location>
        <begin position="119"/>
        <end position="140"/>
    </location>
</feature>
<gene>
    <name evidence="2" type="ORF">L596_029308</name>
</gene>
<reference evidence="2 3" key="2">
    <citation type="journal article" date="2019" name="G3 (Bethesda)">
        <title>Hybrid Assembly of the Genome of the Entomopathogenic Nematode Steinernema carpocapsae Identifies the X-Chromosome.</title>
        <authorList>
            <person name="Serra L."/>
            <person name="Macchietto M."/>
            <person name="Macias-Munoz A."/>
            <person name="McGill C.J."/>
            <person name="Rodriguez I.M."/>
            <person name="Rodriguez B."/>
            <person name="Murad R."/>
            <person name="Mortazavi A."/>
        </authorList>
    </citation>
    <scope>NUCLEOTIDE SEQUENCE [LARGE SCALE GENOMIC DNA]</scope>
    <source>
        <strain evidence="2 3">ALL</strain>
    </source>
</reference>
<keyword evidence="1" id="KW-0472">Membrane</keyword>
<feature type="transmembrane region" description="Helical" evidence="1">
    <location>
        <begin position="45"/>
        <end position="69"/>
    </location>
</feature>
<dbReference type="Proteomes" id="UP000298663">
    <property type="component" value="Unassembled WGS sequence"/>
</dbReference>
<protein>
    <submittedName>
        <fullName evidence="2">Uncharacterized protein</fullName>
    </submittedName>
</protein>
<keyword evidence="3" id="KW-1185">Reference proteome</keyword>
<keyword evidence="1" id="KW-1133">Transmembrane helix</keyword>
<feature type="transmembrane region" description="Helical" evidence="1">
    <location>
        <begin position="85"/>
        <end position="107"/>
    </location>
</feature>
<dbReference type="OrthoDB" id="10510420at2759"/>
<organism evidence="2 3">
    <name type="scientific">Steinernema carpocapsae</name>
    <name type="common">Entomopathogenic nematode</name>
    <dbReference type="NCBI Taxonomy" id="34508"/>
    <lineage>
        <taxon>Eukaryota</taxon>
        <taxon>Metazoa</taxon>
        <taxon>Ecdysozoa</taxon>
        <taxon>Nematoda</taxon>
        <taxon>Chromadorea</taxon>
        <taxon>Rhabditida</taxon>
        <taxon>Tylenchina</taxon>
        <taxon>Panagrolaimomorpha</taxon>
        <taxon>Strongyloidoidea</taxon>
        <taxon>Steinernematidae</taxon>
        <taxon>Steinernema</taxon>
    </lineage>
</organism>
<name>A0A4U5LU94_STECR</name>
<comment type="caution">
    <text evidence="2">The sequence shown here is derived from an EMBL/GenBank/DDBJ whole genome shotgun (WGS) entry which is preliminary data.</text>
</comment>
<sequence>MVLLWLFGLLLPIATMVFLEGVIIDYTLQFHGYVYYASPLFNNIWIQSQCAFNMLSFLGYFIIALALVIQKKVYQSVYKLSRMEFLLMIQGFLMTVPITIVNHVGLYGNMKIMAGQEIYLFWGVLAALVPVIDLIVQIGFNP</sequence>
<evidence type="ECO:0000313" key="3">
    <source>
        <dbReference type="Proteomes" id="UP000298663"/>
    </source>
</evidence>